<dbReference type="InterPro" id="IPR001810">
    <property type="entry name" value="F-box_dom"/>
</dbReference>
<evidence type="ECO:0000313" key="2">
    <source>
        <dbReference type="EMBL" id="KAK1362721.1"/>
    </source>
</evidence>
<dbReference type="PANTHER" id="PTHR31672">
    <property type="entry name" value="BNACNNG10540D PROTEIN"/>
    <property type="match status" value="1"/>
</dbReference>
<dbReference type="NCBIfam" id="TIGR01640">
    <property type="entry name" value="F_box_assoc_1"/>
    <property type="match status" value="1"/>
</dbReference>
<dbReference type="SUPFAM" id="SSF81383">
    <property type="entry name" value="F-box domain"/>
    <property type="match status" value="1"/>
</dbReference>
<comment type="caution">
    <text evidence="2">The sequence shown here is derived from an EMBL/GenBank/DDBJ whole genome shotgun (WGS) entry which is preliminary data.</text>
</comment>
<reference evidence="2" key="1">
    <citation type="submission" date="2023-02" db="EMBL/GenBank/DDBJ databases">
        <title>Genome of toxic invasive species Heracleum sosnowskyi carries increased number of genes despite the absence of recent whole-genome duplications.</title>
        <authorList>
            <person name="Schelkunov M."/>
            <person name="Shtratnikova V."/>
            <person name="Makarenko M."/>
            <person name="Klepikova A."/>
            <person name="Omelchenko D."/>
            <person name="Novikova G."/>
            <person name="Obukhova E."/>
            <person name="Bogdanov V."/>
            <person name="Penin A."/>
            <person name="Logacheva M."/>
        </authorList>
    </citation>
    <scope>NUCLEOTIDE SEQUENCE</scope>
    <source>
        <strain evidence="2">Hsosn_3</strain>
        <tissue evidence="2">Leaf</tissue>
    </source>
</reference>
<dbReference type="PROSITE" id="PS50181">
    <property type="entry name" value="FBOX"/>
    <property type="match status" value="1"/>
</dbReference>
<dbReference type="AlphaFoldDB" id="A0AAD8H9B2"/>
<dbReference type="InterPro" id="IPR050796">
    <property type="entry name" value="SCF_F-box_component"/>
</dbReference>
<gene>
    <name evidence="2" type="ORF">POM88_047195</name>
</gene>
<feature type="domain" description="F-box" evidence="1">
    <location>
        <begin position="10"/>
        <end position="55"/>
    </location>
</feature>
<dbReference type="InterPro" id="IPR036047">
    <property type="entry name" value="F-box-like_dom_sf"/>
</dbReference>
<name>A0AAD8H9B2_9APIA</name>
<protein>
    <submittedName>
        <fullName evidence="2">F-box domain-containing protein</fullName>
    </submittedName>
</protein>
<evidence type="ECO:0000313" key="3">
    <source>
        <dbReference type="Proteomes" id="UP001237642"/>
    </source>
</evidence>
<reference evidence="2" key="2">
    <citation type="submission" date="2023-05" db="EMBL/GenBank/DDBJ databases">
        <authorList>
            <person name="Schelkunov M.I."/>
        </authorList>
    </citation>
    <scope>NUCLEOTIDE SEQUENCE</scope>
    <source>
        <strain evidence="2">Hsosn_3</strain>
        <tissue evidence="2">Leaf</tissue>
    </source>
</reference>
<proteinExistence type="predicted"/>
<dbReference type="Pfam" id="PF07734">
    <property type="entry name" value="FBA_1"/>
    <property type="match status" value="1"/>
</dbReference>
<dbReference type="Pfam" id="PF00646">
    <property type="entry name" value="F-box"/>
    <property type="match status" value="1"/>
</dbReference>
<dbReference type="Gene3D" id="1.20.1280.50">
    <property type="match status" value="1"/>
</dbReference>
<dbReference type="InterPro" id="IPR017451">
    <property type="entry name" value="F-box-assoc_interact_dom"/>
</dbReference>
<evidence type="ECO:0000259" key="1">
    <source>
        <dbReference type="PROSITE" id="PS50181"/>
    </source>
</evidence>
<dbReference type="EMBL" id="JAUIZM010000010">
    <property type="protein sequence ID" value="KAK1362721.1"/>
    <property type="molecule type" value="Genomic_DNA"/>
</dbReference>
<dbReference type="SMART" id="SM00256">
    <property type="entry name" value="FBOX"/>
    <property type="match status" value="1"/>
</dbReference>
<keyword evidence="3" id="KW-1185">Reference proteome</keyword>
<dbReference type="PANTHER" id="PTHR31672:SF13">
    <property type="entry name" value="F-BOX PROTEIN CPR30-LIKE"/>
    <property type="match status" value="1"/>
</dbReference>
<dbReference type="InterPro" id="IPR006527">
    <property type="entry name" value="F-box-assoc_dom_typ1"/>
</dbReference>
<sequence>MDARNVCYASFSLQNLPKEILKEILLAIPVKCLLHLRCVNKSFCSLVNTHLKRRILLLPHSKQEFAEYGVKILSPDSDCGSVEKRFPETSFFNEFMYSVKIYGYCNGLICLILDMDGLGLWNPSTNDFKILPRPGNPFHGGVFYGMGNYDSSIDDYKLVRAAASRFKDDDHGLVYIDSPIKFEVLTGRSYTWRRIADIGTLQCYIQKQAVHLCGSLHWLKQLSTTLDEAFSAYPSLVILCFNLAEEKVREICLPTKGNLSIVQSRLGVLGGRLCVCSYEENDIKIRIIDYNGKACWSEVISLIKPTLSCYAIPICISREREVITLADGRDLVMYNFNRNSYRKIAVGDSQNSYNAAFFVESLVRLNPDLS</sequence>
<accession>A0AAD8H9B2</accession>
<dbReference type="Proteomes" id="UP001237642">
    <property type="component" value="Unassembled WGS sequence"/>
</dbReference>
<organism evidence="2 3">
    <name type="scientific">Heracleum sosnowskyi</name>
    <dbReference type="NCBI Taxonomy" id="360622"/>
    <lineage>
        <taxon>Eukaryota</taxon>
        <taxon>Viridiplantae</taxon>
        <taxon>Streptophyta</taxon>
        <taxon>Embryophyta</taxon>
        <taxon>Tracheophyta</taxon>
        <taxon>Spermatophyta</taxon>
        <taxon>Magnoliopsida</taxon>
        <taxon>eudicotyledons</taxon>
        <taxon>Gunneridae</taxon>
        <taxon>Pentapetalae</taxon>
        <taxon>asterids</taxon>
        <taxon>campanulids</taxon>
        <taxon>Apiales</taxon>
        <taxon>Apiaceae</taxon>
        <taxon>Apioideae</taxon>
        <taxon>apioid superclade</taxon>
        <taxon>Tordylieae</taxon>
        <taxon>Tordyliinae</taxon>
        <taxon>Heracleum</taxon>
    </lineage>
</organism>